<feature type="compositionally biased region" description="Basic and acidic residues" evidence="1">
    <location>
        <begin position="395"/>
        <end position="424"/>
    </location>
</feature>
<feature type="compositionally biased region" description="Polar residues" evidence="1">
    <location>
        <begin position="300"/>
        <end position="313"/>
    </location>
</feature>
<feature type="compositionally biased region" description="Basic and acidic residues" evidence="1">
    <location>
        <begin position="126"/>
        <end position="148"/>
    </location>
</feature>
<feature type="compositionally biased region" description="Basic and acidic residues" evidence="1">
    <location>
        <begin position="542"/>
        <end position="573"/>
    </location>
</feature>
<evidence type="ECO:0000256" key="1">
    <source>
        <dbReference type="SAM" id="MobiDB-lite"/>
    </source>
</evidence>
<feature type="compositionally biased region" description="Polar residues" evidence="1">
    <location>
        <begin position="153"/>
        <end position="193"/>
    </location>
</feature>
<sequence length="633" mass="70488">MIKIINIAFYLIFLNSYICENNVSLINKAESTQFVDLQKPNLRHGGLSNSYTIREKYNNLGRTDEKLQNIQGFYNTNGIQTIQGQDDSIQADEDPNAPKEERKENSVDGTLQVQLGEGDSSGTGDHPNDHKEETKRDSALNESEESRSVVRNPPSQNSEHVTTVDQDKTSSSNEGLTSIIKSQEGSETQNQLETIPDHQEKQEPLTSGGLEKTTITSGVPVDNKGGSDLQKDEQHEDQQERDAEDSEDDEDEEDDGDESEGEEEDMSSDQGDGVGGKTKKKGKKRKSKKKDVSQLPKEAQVTQDSVGQPQHIQSDPAVTESDQKHSSQEQHVENASGVDSSPQRTEGVNKEGENLPSADVLQVKELTPGQPQSEALSQETKIIEGGIAGGSTRNDSIKKQTDQSDLNTVKEVDKVQTSEQEKKTPIIQEIAVPEDSYDEGDEDVEEEEEHEVDEEEEDEDDEEQINEEEELDGELDYDEIEEGEGEVDEVEDDEDDSGGEEENIFSDERETRDSQMENGDSLKDEKQPTGDILSEEEISESAIEKQRKQEESRRTEEGQSHENSEQQKQKEIKPPSNDSSAHKSLIKDFKDDSKVKKEAETKVKNMINLIGDSGVADTLKDLAKDMAQIFLNL</sequence>
<proteinExistence type="predicted"/>
<feature type="compositionally biased region" description="Basic and acidic residues" evidence="1">
    <location>
        <begin position="321"/>
        <end position="332"/>
    </location>
</feature>
<feature type="compositionally biased region" description="Basic and acidic residues" evidence="1">
    <location>
        <begin position="506"/>
        <end position="528"/>
    </location>
</feature>
<evidence type="ECO:0000313" key="3">
    <source>
        <dbReference type="Proteomes" id="UP000220797"/>
    </source>
</evidence>
<feature type="region of interest" description="Disordered" evidence="1">
    <location>
        <begin position="88"/>
        <end position="597"/>
    </location>
</feature>
<feature type="compositionally biased region" description="Basic and acidic residues" evidence="1">
    <location>
        <begin position="96"/>
        <end position="106"/>
    </location>
</feature>
<evidence type="ECO:0000313" key="2">
    <source>
        <dbReference type="EMBL" id="CRG97153.1"/>
    </source>
</evidence>
<comment type="caution">
    <text evidence="2">The sequence shown here is derived from an EMBL/GenBank/DDBJ whole genome shotgun (WGS) entry which is preliminary data.</text>
</comment>
<feature type="compositionally biased region" description="Basic and acidic residues" evidence="1">
    <location>
        <begin position="585"/>
        <end position="597"/>
    </location>
</feature>
<feature type="compositionally biased region" description="Polar residues" evidence="1">
    <location>
        <begin position="369"/>
        <end position="380"/>
    </location>
</feature>
<feature type="compositionally biased region" description="Acidic residues" evidence="1">
    <location>
        <begin position="242"/>
        <end position="267"/>
    </location>
</feature>
<dbReference type="OrthoDB" id="392935at2759"/>
<dbReference type="EMBL" id="CVMV01000084">
    <property type="protein sequence ID" value="CRG97153.1"/>
    <property type="molecule type" value="Genomic_DNA"/>
</dbReference>
<feature type="compositionally biased region" description="Basic and acidic residues" evidence="1">
    <location>
        <begin position="229"/>
        <end position="241"/>
    </location>
</feature>
<reference evidence="2" key="1">
    <citation type="submission" date="2015-04" db="EMBL/GenBank/DDBJ databases">
        <authorList>
            <consortium name="Pathogen Informatics"/>
        </authorList>
    </citation>
    <scope>NUCLEOTIDE SEQUENCE [LARGE SCALE GENOMIC DNA]</scope>
    <source>
        <strain evidence="2">8A</strain>
    </source>
</reference>
<dbReference type="RefSeq" id="XP_028529956.1">
    <property type="nucleotide sequence ID" value="XM_028673511.1"/>
</dbReference>
<dbReference type="GeneID" id="39733269"/>
<feature type="compositionally biased region" description="Basic residues" evidence="1">
    <location>
        <begin position="277"/>
        <end position="289"/>
    </location>
</feature>
<feature type="compositionally biased region" description="Acidic residues" evidence="1">
    <location>
        <begin position="435"/>
        <end position="505"/>
    </location>
</feature>
<keyword evidence="2" id="KW-0477">Merozoite</keyword>
<dbReference type="VEuPathDB" id="PlasmoDB:PGAL8A_00473600"/>
<accession>A0A1J1GX73</accession>
<dbReference type="Proteomes" id="UP000220797">
    <property type="component" value="Unassembled WGS sequence"/>
</dbReference>
<gene>
    <name evidence="2" type="ORF">PGAL8A_00473600</name>
</gene>
<keyword evidence="3" id="KW-1185">Reference proteome</keyword>
<protein>
    <submittedName>
        <fullName evidence="2">Merozoite surface protein 3</fullName>
    </submittedName>
</protein>
<name>A0A1J1GX73_PLAGA</name>
<feature type="compositionally biased region" description="Polar residues" evidence="1">
    <location>
        <begin position="337"/>
        <end position="346"/>
    </location>
</feature>
<dbReference type="AlphaFoldDB" id="A0A1J1GX73"/>
<dbReference type="OMA" id="DNMQPDS"/>
<organism evidence="2 3">
    <name type="scientific">Plasmodium gallinaceum</name>
    <dbReference type="NCBI Taxonomy" id="5849"/>
    <lineage>
        <taxon>Eukaryota</taxon>
        <taxon>Sar</taxon>
        <taxon>Alveolata</taxon>
        <taxon>Apicomplexa</taxon>
        <taxon>Aconoidasida</taxon>
        <taxon>Haemosporida</taxon>
        <taxon>Plasmodiidae</taxon>
        <taxon>Plasmodium</taxon>
        <taxon>Plasmodium (Haemamoeba)</taxon>
    </lineage>
</organism>